<proteinExistence type="predicted"/>
<organism evidence="1">
    <name type="scientific">Boseongicola sp. SB0664_bin_43</name>
    <dbReference type="NCBI Taxonomy" id="2604844"/>
    <lineage>
        <taxon>Bacteria</taxon>
        <taxon>Pseudomonadati</taxon>
        <taxon>Pseudomonadota</taxon>
        <taxon>Alphaproteobacteria</taxon>
        <taxon>Rhodobacterales</taxon>
        <taxon>Paracoccaceae</taxon>
        <taxon>Boseongicola</taxon>
    </lineage>
</organism>
<evidence type="ECO:0000313" key="1">
    <source>
        <dbReference type="EMBL" id="MXY32776.1"/>
    </source>
</evidence>
<accession>A0A6B0Y192</accession>
<dbReference type="AlphaFoldDB" id="A0A6B0Y192"/>
<dbReference type="EMBL" id="VXRY01000058">
    <property type="protein sequence ID" value="MXY32776.1"/>
    <property type="molecule type" value="Genomic_DNA"/>
</dbReference>
<evidence type="ECO:0008006" key="2">
    <source>
        <dbReference type="Google" id="ProtNLM"/>
    </source>
</evidence>
<reference evidence="1" key="1">
    <citation type="submission" date="2019-09" db="EMBL/GenBank/DDBJ databases">
        <title>Characterisation of the sponge microbiome using genome-centric metagenomics.</title>
        <authorList>
            <person name="Engelberts J.P."/>
            <person name="Robbins S.J."/>
            <person name="De Goeij J.M."/>
            <person name="Aranda M."/>
            <person name="Bell S.C."/>
            <person name="Webster N.S."/>
        </authorList>
    </citation>
    <scope>NUCLEOTIDE SEQUENCE</scope>
    <source>
        <strain evidence="1">SB0664_bin_43</strain>
    </source>
</reference>
<gene>
    <name evidence="1" type="ORF">F4Y60_01545</name>
</gene>
<dbReference type="SUPFAM" id="SSF69118">
    <property type="entry name" value="AhpD-like"/>
    <property type="match status" value="1"/>
</dbReference>
<protein>
    <recommendedName>
        <fullName evidence="2">CMD domain protein</fullName>
    </recommendedName>
</protein>
<dbReference type="InterPro" id="IPR029032">
    <property type="entry name" value="AhpD-like"/>
</dbReference>
<name>A0A6B0Y192_9RHOB</name>
<comment type="caution">
    <text evidence="1">The sequence shown here is derived from an EMBL/GenBank/DDBJ whole genome shotgun (WGS) entry which is preliminary data.</text>
</comment>
<sequence>MATAGIRETGPAADVMAFRSNIFEMTAVAERAVLRPKETGRWPHPLRAALAARIAALNGFGDLAVRYASEAGGFAELANPARNGAAEGLGPVLAFMDKVAVETRNVVATDISALQDAGVADADIVRLSELNAFLAYKIRVVAGLRLMTEGSP</sequence>